<name>A0A511T0A9_MYXFU</name>
<accession>A0A511T0A9</accession>
<dbReference type="Proteomes" id="UP000321514">
    <property type="component" value="Unassembled WGS sequence"/>
</dbReference>
<protein>
    <submittedName>
        <fullName evidence="2">Uncharacterized protein</fullName>
    </submittedName>
</protein>
<feature type="compositionally biased region" description="Low complexity" evidence="1">
    <location>
        <begin position="36"/>
        <end position="49"/>
    </location>
</feature>
<proteinExistence type="predicted"/>
<evidence type="ECO:0000256" key="1">
    <source>
        <dbReference type="SAM" id="MobiDB-lite"/>
    </source>
</evidence>
<sequence>MLLESCSVGLRYVPADRVKPEKRLKGHASVSGEVPTKTAAANTKARALADSALQKR</sequence>
<evidence type="ECO:0000313" key="3">
    <source>
        <dbReference type="Proteomes" id="UP000321514"/>
    </source>
</evidence>
<dbReference type="EMBL" id="BJXR01000023">
    <property type="protein sequence ID" value="GEN07287.1"/>
    <property type="molecule type" value="Genomic_DNA"/>
</dbReference>
<reference evidence="2 3" key="1">
    <citation type="submission" date="2019-07" db="EMBL/GenBank/DDBJ databases">
        <title>Whole genome shotgun sequence of Myxococcus fulvus NBRC 100333.</title>
        <authorList>
            <person name="Hosoyama A."/>
            <person name="Uohara A."/>
            <person name="Ohji S."/>
            <person name="Ichikawa N."/>
        </authorList>
    </citation>
    <scope>NUCLEOTIDE SEQUENCE [LARGE SCALE GENOMIC DNA]</scope>
    <source>
        <strain evidence="2 3">NBRC 100333</strain>
    </source>
</reference>
<feature type="region of interest" description="Disordered" evidence="1">
    <location>
        <begin position="23"/>
        <end position="56"/>
    </location>
</feature>
<gene>
    <name evidence="2" type="ORF">MFU01_23240</name>
</gene>
<organism evidence="2 3">
    <name type="scientific">Myxococcus fulvus</name>
    <dbReference type="NCBI Taxonomy" id="33"/>
    <lineage>
        <taxon>Bacteria</taxon>
        <taxon>Pseudomonadati</taxon>
        <taxon>Myxococcota</taxon>
        <taxon>Myxococcia</taxon>
        <taxon>Myxococcales</taxon>
        <taxon>Cystobacterineae</taxon>
        <taxon>Myxococcaceae</taxon>
        <taxon>Myxococcus</taxon>
    </lineage>
</organism>
<comment type="caution">
    <text evidence="2">The sequence shown here is derived from an EMBL/GenBank/DDBJ whole genome shotgun (WGS) entry which is preliminary data.</text>
</comment>
<evidence type="ECO:0000313" key="2">
    <source>
        <dbReference type="EMBL" id="GEN07287.1"/>
    </source>
</evidence>
<dbReference type="AlphaFoldDB" id="A0A511T0A9"/>